<feature type="transmembrane region" description="Helical" evidence="1">
    <location>
        <begin position="157"/>
        <end position="177"/>
    </location>
</feature>
<keyword evidence="1" id="KW-1133">Transmembrane helix</keyword>
<dbReference type="EMBL" id="MBLM01000121">
    <property type="protein sequence ID" value="OHV35431.1"/>
    <property type="molecule type" value="Genomic_DNA"/>
</dbReference>
<feature type="transmembrane region" description="Helical" evidence="1">
    <location>
        <begin position="217"/>
        <end position="235"/>
    </location>
</feature>
<reference evidence="4" key="1">
    <citation type="submission" date="2016-07" db="EMBL/GenBank/DDBJ databases">
        <title>Sequence Frankia sp. strain CcI1.17.</title>
        <authorList>
            <person name="Ghodhbane-Gtari F."/>
            <person name="Swanson E."/>
            <person name="Gueddou A."/>
            <person name="Morris K."/>
            <person name="Hezbri K."/>
            <person name="Ktari A."/>
            <person name="Nouioui I."/>
            <person name="Abebe-Akele F."/>
            <person name="Simpson S."/>
            <person name="Thomas K."/>
            <person name="Gtari M."/>
            <person name="Tisa L.S."/>
            <person name="Hurst S."/>
        </authorList>
    </citation>
    <scope>NUCLEOTIDE SEQUENCE [LARGE SCALE GENOMIC DNA]</scope>
    <source>
        <strain evidence="4">Cc1.17</strain>
    </source>
</reference>
<keyword evidence="2" id="KW-0732">Signal</keyword>
<organism evidence="3 4">
    <name type="scientific">Parafrankia colletiae</name>
    <dbReference type="NCBI Taxonomy" id="573497"/>
    <lineage>
        <taxon>Bacteria</taxon>
        <taxon>Bacillati</taxon>
        <taxon>Actinomycetota</taxon>
        <taxon>Actinomycetes</taxon>
        <taxon>Frankiales</taxon>
        <taxon>Frankiaceae</taxon>
        <taxon>Parafrankia</taxon>
    </lineage>
</organism>
<keyword evidence="1" id="KW-0472">Membrane</keyword>
<evidence type="ECO:0000313" key="4">
    <source>
        <dbReference type="Proteomes" id="UP000179627"/>
    </source>
</evidence>
<name>A0A1S1QPR5_9ACTN</name>
<protein>
    <submittedName>
        <fullName evidence="3">Uncharacterized protein</fullName>
    </submittedName>
</protein>
<feature type="signal peptide" evidence="2">
    <location>
        <begin position="1"/>
        <end position="28"/>
    </location>
</feature>
<feature type="chain" id="PRO_5010283876" evidence="2">
    <location>
        <begin position="29"/>
        <end position="255"/>
    </location>
</feature>
<evidence type="ECO:0000313" key="3">
    <source>
        <dbReference type="EMBL" id="OHV35431.1"/>
    </source>
</evidence>
<dbReference type="Proteomes" id="UP000179627">
    <property type="component" value="Unassembled WGS sequence"/>
</dbReference>
<keyword evidence="1" id="KW-0812">Transmembrane</keyword>
<keyword evidence="4" id="KW-1185">Reference proteome</keyword>
<feature type="transmembrane region" description="Helical" evidence="1">
    <location>
        <begin position="189"/>
        <end position="211"/>
    </location>
</feature>
<evidence type="ECO:0000256" key="2">
    <source>
        <dbReference type="SAM" id="SignalP"/>
    </source>
</evidence>
<sequence length="255" mass="26247">MPRRAQKCRVLAFVVVFATWIGVFPASAAWAANQNTARLSVSIDGRPLDGDVVLDAAAATRLVVGVENLGGSALDVDSVRLRGMVLGLTFFDYDTRVRTTVPARGTANWTVDLDLRDITGRATGLIPIRVEIRDTDLDTVVARDGKAQVHGSLLSTYGLLGLGLLVLAGLLLAAAVLSPGASKLRGLRFVPAGCVLGLLVVFALSAMRLLAPSPPTDLAITLGVTLLAVVAGSRLHAPHAGADAGAGIDADAGAA</sequence>
<gene>
    <name evidence="3" type="ORF">CC117_19525</name>
</gene>
<comment type="caution">
    <text evidence="3">The sequence shown here is derived from an EMBL/GenBank/DDBJ whole genome shotgun (WGS) entry which is preliminary data.</text>
</comment>
<dbReference type="AlphaFoldDB" id="A0A1S1QPR5"/>
<accession>A0A1S1QPR5</accession>
<proteinExistence type="predicted"/>
<evidence type="ECO:0000256" key="1">
    <source>
        <dbReference type="SAM" id="Phobius"/>
    </source>
</evidence>